<gene>
    <name evidence="1" type="ORF">N3K66_003426</name>
</gene>
<proteinExistence type="predicted"/>
<evidence type="ECO:0000313" key="2">
    <source>
        <dbReference type="Proteomes" id="UP001163324"/>
    </source>
</evidence>
<dbReference type="Proteomes" id="UP001163324">
    <property type="component" value="Chromosome 3"/>
</dbReference>
<comment type="caution">
    <text evidence="1">The sequence shown here is derived from an EMBL/GenBank/DDBJ whole genome shotgun (WGS) entry which is preliminary data.</text>
</comment>
<keyword evidence="2" id="KW-1185">Reference proteome</keyword>
<protein>
    <submittedName>
        <fullName evidence="1">Uncharacterized protein</fullName>
    </submittedName>
</protein>
<name>A0ACC0V7B7_9HYPO</name>
<evidence type="ECO:0000313" key="1">
    <source>
        <dbReference type="EMBL" id="KAI9901609.1"/>
    </source>
</evidence>
<reference evidence="1" key="1">
    <citation type="submission" date="2022-10" db="EMBL/GenBank/DDBJ databases">
        <title>Complete Genome of Trichothecium roseum strain YXFP-22015, a Plant Pathogen Isolated from Citrus.</title>
        <authorList>
            <person name="Wang Y."/>
            <person name="Zhu L."/>
        </authorList>
    </citation>
    <scope>NUCLEOTIDE SEQUENCE</scope>
    <source>
        <strain evidence="1">YXFP-22015</strain>
    </source>
</reference>
<sequence>MRKPARYFSLRHPKLRQSWNKTNLYNLARNVGDEPPMNGVKTLFQQRWAAKSKTRGYHGEHLTEKNWVRIFDRRLNSAVNIPPKYLARYDGSEQSAGRGSGLSTNPVSADSFAPPDLPQPARRSFFRNVGRRTTALNSRMLSAVRGMTPYMQMTYAPLERRLDTAIFRAMFASSVRQARQFVIHGAVTVNGQKMRHPSYNLNPGDMFQVDVEKVLYGTGKQKESWEAKELEIAAQKRARSEAKAREAALKEATGREKVAKEGEGEGEGGGEEAAIDTEGLTPEQLWKLRNKELKGVIKHVQYLLKDDTGLNAKKKQKLRLFRQSAKRFLSRPPDEEVEANELIEELQMQMRSLEIEGENLGLLTEGAADGDAEAGTEAEAGDSGFNRTQEINKGLEGLTEEQKDKALAIMGNEKLTRAEMRSLARVLRYDAENPLDESKPYKTPWEPKEFMAAFAYIPRYLEVNPFICSAIYLRHPVARRGHAEVPTPFNYFTNQLAHSWYLGRGPTWRG</sequence>
<dbReference type="EMBL" id="CM047942">
    <property type="protein sequence ID" value="KAI9901609.1"/>
    <property type="molecule type" value="Genomic_DNA"/>
</dbReference>
<accession>A0ACC0V7B7</accession>
<organism evidence="1 2">
    <name type="scientific">Trichothecium roseum</name>
    <dbReference type="NCBI Taxonomy" id="47278"/>
    <lineage>
        <taxon>Eukaryota</taxon>
        <taxon>Fungi</taxon>
        <taxon>Dikarya</taxon>
        <taxon>Ascomycota</taxon>
        <taxon>Pezizomycotina</taxon>
        <taxon>Sordariomycetes</taxon>
        <taxon>Hypocreomycetidae</taxon>
        <taxon>Hypocreales</taxon>
        <taxon>Hypocreales incertae sedis</taxon>
        <taxon>Trichothecium</taxon>
    </lineage>
</organism>